<accession>A0A1Y2LMD0</accession>
<feature type="region of interest" description="Disordered" evidence="1">
    <location>
        <begin position="243"/>
        <end position="277"/>
    </location>
</feature>
<sequence>MHIVQQPQAPVSHLPRPTVCNLRICPRICFLESTSSTSGNASPALGFGLLNCCSGGVAGFALGVESRTAASLTFSSFSCASSASKSSKSLSSLASVSSALLSSRFFVLNTPPQSVSRSVSARFSSVNICTTTLTPGLTSLNPTNSVTSSPGMCVSSGCASTLDRVQQIQPVRMPSSMFPSGMAPPTLASMRMRFALRRSLIFSSLRPRRPAALAFSPCSRRSHRAKRSAATCRWRSERAVASNMMSLGPSAGGGSSSRRSSRCRSSRPAVTARYSSSAGRMGGGFVGRSGMWAAWTGARGADCCFRYQGTAGVVVGVGVASPRDSVMVEEAASGAMASSVVAVGCSTSISASTGSFASRKANSGSVCAGSSLSFLRGVLVLKAFLEALLAGPKKRFAKPLGPVEGVTKFLVACLQALHTNRDGADMLTVAGRN</sequence>
<protein>
    <submittedName>
        <fullName evidence="2">Uncharacterized protein</fullName>
    </submittedName>
</protein>
<organism evidence="2 3">
    <name type="scientific">Epicoccum nigrum</name>
    <name type="common">Soil fungus</name>
    <name type="synonym">Epicoccum purpurascens</name>
    <dbReference type="NCBI Taxonomy" id="105696"/>
    <lineage>
        <taxon>Eukaryota</taxon>
        <taxon>Fungi</taxon>
        <taxon>Dikarya</taxon>
        <taxon>Ascomycota</taxon>
        <taxon>Pezizomycotina</taxon>
        <taxon>Dothideomycetes</taxon>
        <taxon>Pleosporomycetidae</taxon>
        <taxon>Pleosporales</taxon>
        <taxon>Pleosporineae</taxon>
        <taxon>Didymellaceae</taxon>
        <taxon>Epicoccum</taxon>
    </lineage>
</organism>
<evidence type="ECO:0000313" key="3">
    <source>
        <dbReference type="Proteomes" id="UP000193240"/>
    </source>
</evidence>
<proteinExistence type="predicted"/>
<dbReference type="AlphaFoldDB" id="A0A1Y2LMD0"/>
<name>A0A1Y2LMD0_EPING</name>
<keyword evidence="3" id="KW-1185">Reference proteome</keyword>
<dbReference type="EMBL" id="KZ107855">
    <property type="protein sequence ID" value="OSS45106.1"/>
    <property type="molecule type" value="Genomic_DNA"/>
</dbReference>
<evidence type="ECO:0000256" key="1">
    <source>
        <dbReference type="SAM" id="MobiDB-lite"/>
    </source>
</evidence>
<dbReference type="InParanoid" id="A0A1Y2LMD0"/>
<evidence type="ECO:0000313" key="2">
    <source>
        <dbReference type="EMBL" id="OSS45106.1"/>
    </source>
</evidence>
<reference evidence="2 3" key="1">
    <citation type="journal article" date="2017" name="Genome Announc.">
        <title>Genome sequence of the saprophytic ascomycete Epicoccum nigrum ICMP 19927 strain isolated from New Zealand.</title>
        <authorList>
            <person name="Fokin M."/>
            <person name="Fleetwood D."/>
            <person name="Weir B.S."/>
            <person name="Villas-Boas S.G."/>
        </authorList>
    </citation>
    <scope>NUCLEOTIDE SEQUENCE [LARGE SCALE GENOMIC DNA]</scope>
    <source>
        <strain evidence="2 3">ICMP 19927</strain>
    </source>
</reference>
<gene>
    <name evidence="2" type="ORF">B5807_09332</name>
</gene>
<dbReference type="Proteomes" id="UP000193240">
    <property type="component" value="Unassembled WGS sequence"/>
</dbReference>